<sequence>SQWEQIHAMILRELPNNEIAETVGCSEPAVRRIRSRLRRYGTTTSPPTRVSRERKITPLMRDTLFEQLVKRLREEMISFLYHRFGVQVSPTTMSQMLKTEKWLRKTRPRRKTTESRPTRTIPLQAL</sequence>
<dbReference type="AlphaFoldDB" id="A0AAN7H3P9"/>
<evidence type="ECO:0000256" key="1">
    <source>
        <dbReference type="SAM" id="MobiDB-lite"/>
    </source>
</evidence>
<reference evidence="2" key="1">
    <citation type="journal article" date="2023" name="Mol. Phylogenet. Evol.">
        <title>Genome-scale phylogeny and comparative genomics of the fungal order Sordariales.</title>
        <authorList>
            <person name="Hensen N."/>
            <person name="Bonometti L."/>
            <person name="Westerberg I."/>
            <person name="Brannstrom I.O."/>
            <person name="Guillou S."/>
            <person name="Cros-Aarteil S."/>
            <person name="Calhoun S."/>
            <person name="Haridas S."/>
            <person name="Kuo A."/>
            <person name="Mondo S."/>
            <person name="Pangilinan J."/>
            <person name="Riley R."/>
            <person name="LaButti K."/>
            <person name="Andreopoulos B."/>
            <person name="Lipzen A."/>
            <person name="Chen C."/>
            <person name="Yan M."/>
            <person name="Daum C."/>
            <person name="Ng V."/>
            <person name="Clum A."/>
            <person name="Steindorff A."/>
            <person name="Ohm R.A."/>
            <person name="Martin F."/>
            <person name="Silar P."/>
            <person name="Natvig D.O."/>
            <person name="Lalanne C."/>
            <person name="Gautier V."/>
            <person name="Ament-Velasquez S.L."/>
            <person name="Kruys A."/>
            <person name="Hutchinson M.I."/>
            <person name="Powell A.J."/>
            <person name="Barry K."/>
            <person name="Miller A.N."/>
            <person name="Grigoriev I.V."/>
            <person name="Debuchy R."/>
            <person name="Gladieux P."/>
            <person name="Hiltunen Thoren M."/>
            <person name="Johannesson H."/>
        </authorList>
    </citation>
    <scope>NUCLEOTIDE SEQUENCE</scope>
    <source>
        <strain evidence="2">CBS 532.94</strain>
    </source>
</reference>
<name>A0AAN7H3P9_9PEZI</name>
<dbReference type="InterPro" id="IPR009057">
    <property type="entry name" value="Homeodomain-like_sf"/>
</dbReference>
<evidence type="ECO:0000313" key="3">
    <source>
        <dbReference type="Proteomes" id="UP001303760"/>
    </source>
</evidence>
<feature type="non-terminal residue" evidence="2">
    <location>
        <position position="1"/>
    </location>
</feature>
<organism evidence="2 3">
    <name type="scientific">Achaetomium macrosporum</name>
    <dbReference type="NCBI Taxonomy" id="79813"/>
    <lineage>
        <taxon>Eukaryota</taxon>
        <taxon>Fungi</taxon>
        <taxon>Dikarya</taxon>
        <taxon>Ascomycota</taxon>
        <taxon>Pezizomycotina</taxon>
        <taxon>Sordariomycetes</taxon>
        <taxon>Sordariomycetidae</taxon>
        <taxon>Sordariales</taxon>
        <taxon>Chaetomiaceae</taxon>
        <taxon>Achaetomium</taxon>
    </lineage>
</organism>
<proteinExistence type="predicted"/>
<reference evidence="2" key="2">
    <citation type="submission" date="2023-05" db="EMBL/GenBank/DDBJ databases">
        <authorList>
            <consortium name="Lawrence Berkeley National Laboratory"/>
            <person name="Steindorff A."/>
            <person name="Hensen N."/>
            <person name="Bonometti L."/>
            <person name="Westerberg I."/>
            <person name="Brannstrom I.O."/>
            <person name="Guillou S."/>
            <person name="Cros-Aarteil S."/>
            <person name="Calhoun S."/>
            <person name="Haridas S."/>
            <person name="Kuo A."/>
            <person name="Mondo S."/>
            <person name="Pangilinan J."/>
            <person name="Riley R."/>
            <person name="Labutti K."/>
            <person name="Andreopoulos B."/>
            <person name="Lipzen A."/>
            <person name="Chen C."/>
            <person name="Yanf M."/>
            <person name="Daum C."/>
            <person name="Ng V."/>
            <person name="Clum A."/>
            <person name="Ohm R."/>
            <person name="Martin F."/>
            <person name="Silar P."/>
            <person name="Natvig D."/>
            <person name="Lalanne C."/>
            <person name="Gautier V."/>
            <person name="Ament-Velasquez S.L."/>
            <person name="Kruys A."/>
            <person name="Hutchinson M.I."/>
            <person name="Powell A.J."/>
            <person name="Barry K."/>
            <person name="Miller A.N."/>
            <person name="Grigoriev I.V."/>
            <person name="Debuchy R."/>
            <person name="Gladieux P."/>
            <person name="Thoren M.H."/>
            <person name="Johannesson H."/>
        </authorList>
    </citation>
    <scope>NUCLEOTIDE SEQUENCE</scope>
    <source>
        <strain evidence="2">CBS 532.94</strain>
    </source>
</reference>
<gene>
    <name evidence="2" type="ORF">C8A03DRAFT_19384</name>
</gene>
<dbReference type="Proteomes" id="UP001303760">
    <property type="component" value="Unassembled WGS sequence"/>
</dbReference>
<evidence type="ECO:0008006" key="4">
    <source>
        <dbReference type="Google" id="ProtNLM"/>
    </source>
</evidence>
<protein>
    <recommendedName>
        <fullName evidence="4">Transposase</fullName>
    </recommendedName>
</protein>
<evidence type="ECO:0000313" key="2">
    <source>
        <dbReference type="EMBL" id="KAK4233566.1"/>
    </source>
</evidence>
<keyword evidence="3" id="KW-1185">Reference proteome</keyword>
<dbReference type="SUPFAM" id="SSF46689">
    <property type="entry name" value="Homeodomain-like"/>
    <property type="match status" value="1"/>
</dbReference>
<dbReference type="EMBL" id="MU860524">
    <property type="protein sequence ID" value="KAK4233566.1"/>
    <property type="molecule type" value="Genomic_DNA"/>
</dbReference>
<feature type="region of interest" description="Disordered" evidence="1">
    <location>
        <begin position="105"/>
        <end position="126"/>
    </location>
</feature>
<accession>A0AAN7H3P9</accession>
<comment type="caution">
    <text evidence="2">The sequence shown here is derived from an EMBL/GenBank/DDBJ whole genome shotgun (WGS) entry which is preliminary data.</text>
</comment>